<sequence>MKRDAKPSSLGASFLLLIVITKRYEEPCYSNEQLRIPDTDTATNSVTESKVAKIINVDPYGVNLEFLSLSPATAERMMELHTPPHHHQQQHHHMDEPKKKHQFDQVSYNYRHKWMFRSSYCHLKPLRWNIERNNFHTIIDINQ</sequence>
<protein>
    <submittedName>
        <fullName evidence="1">Uncharacterized protein</fullName>
    </submittedName>
</protein>
<proteinExistence type="predicted"/>
<evidence type="ECO:0000313" key="1">
    <source>
        <dbReference type="EnsemblMetazoa" id="SMAR007597-PA"/>
    </source>
</evidence>
<dbReference type="AlphaFoldDB" id="T1J221"/>
<keyword evidence="2" id="KW-1185">Reference proteome</keyword>
<reference evidence="2" key="1">
    <citation type="submission" date="2011-05" db="EMBL/GenBank/DDBJ databases">
        <authorList>
            <person name="Richards S.R."/>
            <person name="Qu J."/>
            <person name="Jiang H."/>
            <person name="Jhangiani S.N."/>
            <person name="Agravi P."/>
            <person name="Goodspeed R."/>
            <person name="Gross S."/>
            <person name="Mandapat C."/>
            <person name="Jackson L."/>
            <person name="Mathew T."/>
            <person name="Pu L."/>
            <person name="Thornton R."/>
            <person name="Saada N."/>
            <person name="Wilczek-Boney K.B."/>
            <person name="Lee S."/>
            <person name="Kovar C."/>
            <person name="Wu Y."/>
            <person name="Scherer S.E."/>
            <person name="Worley K.C."/>
            <person name="Muzny D.M."/>
            <person name="Gibbs R."/>
        </authorList>
    </citation>
    <scope>NUCLEOTIDE SEQUENCE</scope>
    <source>
        <strain evidence="2">Brora</strain>
    </source>
</reference>
<reference evidence="1" key="2">
    <citation type="submission" date="2015-02" db="UniProtKB">
        <authorList>
            <consortium name="EnsemblMetazoa"/>
        </authorList>
    </citation>
    <scope>IDENTIFICATION</scope>
</reference>
<dbReference type="EnsemblMetazoa" id="SMAR007597-RA">
    <property type="protein sequence ID" value="SMAR007597-PA"/>
    <property type="gene ID" value="SMAR007597"/>
</dbReference>
<dbReference type="EMBL" id="JH431793">
    <property type="status" value="NOT_ANNOTATED_CDS"/>
    <property type="molecule type" value="Genomic_DNA"/>
</dbReference>
<name>T1J221_STRMM</name>
<accession>T1J221</accession>
<evidence type="ECO:0000313" key="2">
    <source>
        <dbReference type="Proteomes" id="UP000014500"/>
    </source>
</evidence>
<organism evidence="1 2">
    <name type="scientific">Strigamia maritima</name>
    <name type="common">European centipede</name>
    <name type="synonym">Geophilus maritimus</name>
    <dbReference type="NCBI Taxonomy" id="126957"/>
    <lineage>
        <taxon>Eukaryota</taxon>
        <taxon>Metazoa</taxon>
        <taxon>Ecdysozoa</taxon>
        <taxon>Arthropoda</taxon>
        <taxon>Myriapoda</taxon>
        <taxon>Chilopoda</taxon>
        <taxon>Pleurostigmophora</taxon>
        <taxon>Geophilomorpha</taxon>
        <taxon>Linotaeniidae</taxon>
        <taxon>Strigamia</taxon>
    </lineage>
</organism>
<dbReference type="Proteomes" id="UP000014500">
    <property type="component" value="Unassembled WGS sequence"/>
</dbReference>
<dbReference type="HOGENOM" id="CLU_1808641_0_0_1"/>